<accession>A0ABP7EVI3</accession>
<keyword evidence="2" id="KW-1185">Reference proteome</keyword>
<evidence type="ECO:0000313" key="2">
    <source>
        <dbReference type="Proteomes" id="UP001500523"/>
    </source>
</evidence>
<evidence type="ECO:0000313" key="1">
    <source>
        <dbReference type="EMBL" id="GAA3725030.1"/>
    </source>
</evidence>
<comment type="caution">
    <text evidence="1">The sequence shown here is derived from an EMBL/GenBank/DDBJ whole genome shotgun (WGS) entry which is preliminary data.</text>
</comment>
<reference evidence="2" key="1">
    <citation type="journal article" date="2019" name="Int. J. Syst. Evol. Microbiol.">
        <title>The Global Catalogue of Microorganisms (GCM) 10K type strain sequencing project: providing services to taxonomists for standard genome sequencing and annotation.</title>
        <authorList>
            <consortium name="The Broad Institute Genomics Platform"/>
            <consortium name="The Broad Institute Genome Sequencing Center for Infectious Disease"/>
            <person name="Wu L."/>
            <person name="Ma J."/>
        </authorList>
    </citation>
    <scope>NUCLEOTIDE SEQUENCE [LARGE SCALE GENOMIC DNA]</scope>
    <source>
        <strain evidence="2">JCM 17498</strain>
    </source>
</reference>
<organism evidence="1 2">
    <name type="scientific">Sphingomonas cynarae</name>
    <dbReference type="NCBI Taxonomy" id="930197"/>
    <lineage>
        <taxon>Bacteria</taxon>
        <taxon>Pseudomonadati</taxon>
        <taxon>Pseudomonadota</taxon>
        <taxon>Alphaproteobacteria</taxon>
        <taxon>Sphingomonadales</taxon>
        <taxon>Sphingomonadaceae</taxon>
        <taxon>Sphingomonas</taxon>
    </lineage>
</organism>
<gene>
    <name evidence="1" type="ORF">GCM10022268_36270</name>
</gene>
<name>A0ABP7EVI3_9SPHN</name>
<proteinExistence type="predicted"/>
<protein>
    <submittedName>
        <fullName evidence="1">Uncharacterized protein</fullName>
    </submittedName>
</protein>
<dbReference type="EMBL" id="BAABBF010000014">
    <property type="protein sequence ID" value="GAA3725030.1"/>
    <property type="molecule type" value="Genomic_DNA"/>
</dbReference>
<sequence length="94" mass="10451">MARFRSLLVTVPSAWAAGERFHNAKWSAMVTAESGADERGRFDRLILHGTDTLDPRSDVFGACFRPAATTSDKNGKAIPGFRWVRMRGIPNLRC</sequence>
<dbReference type="Proteomes" id="UP001500523">
    <property type="component" value="Unassembled WGS sequence"/>
</dbReference>
<dbReference type="RefSeq" id="WP_344694800.1">
    <property type="nucleotide sequence ID" value="NZ_BAABBF010000014.1"/>
</dbReference>